<evidence type="ECO:0000313" key="4">
    <source>
        <dbReference type="Proteomes" id="UP001499882"/>
    </source>
</evidence>
<dbReference type="RefSeq" id="WP_345529040.1">
    <property type="nucleotide sequence ID" value="NZ_BAABKN010000027.1"/>
</dbReference>
<dbReference type="SUPFAM" id="SSF51735">
    <property type="entry name" value="NAD(P)-binding Rossmann-fold domains"/>
    <property type="match status" value="1"/>
</dbReference>
<dbReference type="Proteomes" id="UP001499882">
    <property type="component" value="Unassembled WGS sequence"/>
</dbReference>
<accession>A0ABP8ZCM3</accession>
<comment type="caution">
    <text evidence="3">The sequence shown here is derived from an EMBL/GenBank/DDBJ whole genome shotgun (WGS) entry which is preliminary data.</text>
</comment>
<evidence type="ECO:0000256" key="1">
    <source>
        <dbReference type="ARBA" id="ARBA00006484"/>
    </source>
</evidence>
<evidence type="ECO:0000313" key="3">
    <source>
        <dbReference type="EMBL" id="GAA4752737.1"/>
    </source>
</evidence>
<dbReference type="PRINTS" id="PR00081">
    <property type="entry name" value="GDHRDH"/>
</dbReference>
<dbReference type="PANTHER" id="PTHR42760">
    <property type="entry name" value="SHORT-CHAIN DEHYDROGENASES/REDUCTASES FAMILY MEMBER"/>
    <property type="match status" value="1"/>
</dbReference>
<protein>
    <submittedName>
        <fullName evidence="3">Glucose 1-dehydrogenase</fullName>
    </submittedName>
</protein>
<dbReference type="PANTHER" id="PTHR42760:SF133">
    <property type="entry name" value="3-OXOACYL-[ACYL-CARRIER-PROTEIN] REDUCTASE"/>
    <property type="match status" value="1"/>
</dbReference>
<name>A0ABP8ZCM3_9ACTN</name>
<dbReference type="EMBL" id="BAABKN010000027">
    <property type="protein sequence ID" value="GAA4752737.1"/>
    <property type="molecule type" value="Genomic_DNA"/>
</dbReference>
<sequence>MPTPQVVMVTGGASGIGAATCRLLTERGFQVVIADLQEELGRNLADELYGLFVHLDVSLPESWTAALDAATTAYGPLHGLVAAAGFKSEYLLGGPLDPELFHRTAAINQLGIILGVQVVGQHLREQGSGSIVNISSGSAMAPTQSPDIAYVSTKWGVRGISRVAAKELSPYGVRVNTVLPGLIRTPMIATIIESFPERVADIEADIPLRRMGEPIDVARAAYFFLSELGSYCTGSELVVDGGSLV</sequence>
<reference evidence="4" key="1">
    <citation type="journal article" date="2019" name="Int. J. Syst. Evol. Microbiol.">
        <title>The Global Catalogue of Microorganisms (GCM) 10K type strain sequencing project: providing services to taxonomists for standard genome sequencing and annotation.</title>
        <authorList>
            <consortium name="The Broad Institute Genomics Platform"/>
            <consortium name="The Broad Institute Genome Sequencing Center for Infectious Disease"/>
            <person name="Wu L."/>
            <person name="Ma J."/>
        </authorList>
    </citation>
    <scope>NUCLEOTIDE SEQUENCE [LARGE SCALE GENOMIC DNA]</scope>
    <source>
        <strain evidence="4">JCM 18532</strain>
    </source>
</reference>
<dbReference type="Pfam" id="PF13561">
    <property type="entry name" value="adh_short_C2"/>
    <property type="match status" value="1"/>
</dbReference>
<evidence type="ECO:0000256" key="2">
    <source>
        <dbReference type="ARBA" id="ARBA00023002"/>
    </source>
</evidence>
<dbReference type="InterPro" id="IPR036291">
    <property type="entry name" value="NAD(P)-bd_dom_sf"/>
</dbReference>
<dbReference type="Gene3D" id="3.40.50.720">
    <property type="entry name" value="NAD(P)-binding Rossmann-like Domain"/>
    <property type="match status" value="1"/>
</dbReference>
<keyword evidence="2" id="KW-0560">Oxidoreductase</keyword>
<gene>
    <name evidence="3" type="ORF">GCM10023350_42550</name>
</gene>
<keyword evidence="4" id="KW-1185">Reference proteome</keyword>
<dbReference type="CDD" id="cd05233">
    <property type="entry name" value="SDR_c"/>
    <property type="match status" value="1"/>
</dbReference>
<comment type="similarity">
    <text evidence="1">Belongs to the short-chain dehydrogenases/reductases (SDR) family.</text>
</comment>
<proteinExistence type="inferred from homology"/>
<dbReference type="InterPro" id="IPR002347">
    <property type="entry name" value="SDR_fam"/>
</dbReference>
<organism evidence="3 4">
    <name type="scientific">Nocardioides endophyticus</name>
    <dbReference type="NCBI Taxonomy" id="1353775"/>
    <lineage>
        <taxon>Bacteria</taxon>
        <taxon>Bacillati</taxon>
        <taxon>Actinomycetota</taxon>
        <taxon>Actinomycetes</taxon>
        <taxon>Propionibacteriales</taxon>
        <taxon>Nocardioidaceae</taxon>
        <taxon>Nocardioides</taxon>
    </lineage>
</organism>